<organism evidence="2 3">
    <name type="scientific">Candidatus Gottesmanbacteria bacterium RBG_16_38_7b</name>
    <dbReference type="NCBI Taxonomy" id="1798372"/>
    <lineage>
        <taxon>Bacteria</taxon>
        <taxon>Candidatus Gottesmaniibacteriota</taxon>
    </lineage>
</organism>
<evidence type="ECO:0008006" key="4">
    <source>
        <dbReference type="Google" id="ProtNLM"/>
    </source>
</evidence>
<evidence type="ECO:0000256" key="1">
    <source>
        <dbReference type="SAM" id="Phobius"/>
    </source>
</evidence>
<accession>A0A1F5YIH6</accession>
<keyword evidence="1" id="KW-0812">Transmembrane</keyword>
<protein>
    <recommendedName>
        <fullName evidence="4">Type 4 fimbrial biogenesis protein PilX N-terminal domain-containing protein</fullName>
    </recommendedName>
</protein>
<reference evidence="2 3" key="1">
    <citation type="journal article" date="2016" name="Nat. Commun.">
        <title>Thousands of microbial genomes shed light on interconnected biogeochemical processes in an aquifer system.</title>
        <authorList>
            <person name="Anantharaman K."/>
            <person name="Brown C.T."/>
            <person name="Hug L.A."/>
            <person name="Sharon I."/>
            <person name="Castelle C.J."/>
            <person name="Probst A.J."/>
            <person name="Thomas B.C."/>
            <person name="Singh A."/>
            <person name="Wilkins M.J."/>
            <person name="Karaoz U."/>
            <person name="Brodie E.L."/>
            <person name="Williams K.H."/>
            <person name="Hubbard S.S."/>
            <person name="Banfield J.F."/>
        </authorList>
    </citation>
    <scope>NUCLEOTIDE SEQUENCE [LARGE SCALE GENOMIC DNA]</scope>
</reference>
<dbReference type="AlphaFoldDB" id="A0A1F5YIH6"/>
<dbReference type="Proteomes" id="UP000177396">
    <property type="component" value="Unassembled WGS sequence"/>
</dbReference>
<comment type="caution">
    <text evidence="2">The sequence shown here is derived from an EMBL/GenBank/DDBJ whole genome shotgun (WGS) entry which is preliminary data.</text>
</comment>
<evidence type="ECO:0000313" key="2">
    <source>
        <dbReference type="EMBL" id="OGF99893.1"/>
    </source>
</evidence>
<evidence type="ECO:0000313" key="3">
    <source>
        <dbReference type="Proteomes" id="UP000177396"/>
    </source>
</evidence>
<feature type="transmembrane region" description="Helical" evidence="1">
    <location>
        <begin position="12"/>
        <end position="37"/>
    </location>
</feature>
<keyword evidence="1" id="KW-1133">Transmembrane helix</keyword>
<proteinExistence type="predicted"/>
<sequence length="129" mass="14085">MNKNQYRTSRGQTIILLLAFVIIAIIVTTAAIISISVNIKATDKVYQGTTVYDLAESGAENAIIKLLRDNNYSGENLDLPQGTLEITVTGNNPKLIRSTAVIGNFIRTIEVSVDTSNNILTVLSWKETT</sequence>
<keyword evidence="1" id="KW-0472">Membrane</keyword>
<gene>
    <name evidence="2" type="ORF">A2153_01960</name>
</gene>
<dbReference type="EMBL" id="MFJB01000044">
    <property type="protein sequence ID" value="OGF99893.1"/>
    <property type="molecule type" value="Genomic_DNA"/>
</dbReference>
<name>A0A1F5YIH6_9BACT</name>